<dbReference type="Proteomes" id="UP001433268">
    <property type="component" value="Unassembled WGS sequence"/>
</dbReference>
<sequence length="389" mass="42884">MYSTDAKQQPPKGPPAEPRPSSSIILLSHTNQVLLLRRVKTSRSFASAHVFPGGNLSGVPRRARRAAGRRGGAAPGRSGVPAGRHPGDVRGERDPACAQEEGGAPPGDDDDEGRLLVLSARERDEARRAVYGNEVAFTEWLDRVGGVADIGELLLHLGPQHQMTLDVCFVLTDIPDNLLPFTRWVTPLATPRRFTTQMYIYMLPFPRNHPPLHLLPTPDGAEITTSAFEDAATWLARQQSGDIILFPPQAFLLTLISQFCRGPPPHSSTPTPDTDYYQKQRDELTEFLRRVPTAEKPRSLKNPTSQIPWADKCISPVTTMMTDDGRILLSLDRPGPELKGTGRGGDFERVVLVRFEKGTARQVEVMDREEAFKTLRPAAPKGEAGKEKL</sequence>
<protein>
    <recommendedName>
        <fullName evidence="10">Nudix hydrolase domain-containing protein</fullName>
    </recommendedName>
</protein>
<keyword evidence="9" id="KW-1185">Reference proteome</keyword>
<dbReference type="GeneID" id="92049231"/>
<comment type="cofactor">
    <cofactor evidence="1">
        <name>Mn(2+)</name>
        <dbReference type="ChEBI" id="CHEBI:29035"/>
    </cofactor>
</comment>
<dbReference type="PANTHER" id="PTHR12318">
    <property type="entry name" value="TESTOSTERONE-REGULATED PROTEIN RP2"/>
    <property type="match status" value="1"/>
</dbReference>
<dbReference type="InterPro" id="IPR039121">
    <property type="entry name" value="NUDT19"/>
</dbReference>
<evidence type="ECO:0000256" key="5">
    <source>
        <dbReference type="ARBA" id="ARBA00022842"/>
    </source>
</evidence>
<evidence type="ECO:0008006" key="10">
    <source>
        <dbReference type="Google" id="ProtNLM"/>
    </source>
</evidence>
<feature type="compositionally biased region" description="Basic and acidic residues" evidence="7">
    <location>
        <begin position="85"/>
        <end position="95"/>
    </location>
</feature>
<feature type="compositionally biased region" description="Low complexity" evidence="7">
    <location>
        <begin position="75"/>
        <end position="84"/>
    </location>
</feature>
<keyword evidence="4" id="KW-0378">Hydrolase</keyword>
<gene>
    <name evidence="8" type="ORF">PG997_011856</name>
</gene>
<evidence type="ECO:0000256" key="6">
    <source>
        <dbReference type="ARBA" id="ARBA00023211"/>
    </source>
</evidence>
<dbReference type="RefSeq" id="XP_066661863.1">
    <property type="nucleotide sequence ID" value="XM_066816171.1"/>
</dbReference>
<evidence type="ECO:0000256" key="7">
    <source>
        <dbReference type="SAM" id="MobiDB-lite"/>
    </source>
</evidence>
<comment type="cofactor">
    <cofactor evidence="2">
        <name>Mg(2+)</name>
        <dbReference type="ChEBI" id="CHEBI:18420"/>
    </cofactor>
</comment>
<dbReference type="EMBL" id="JAQQWN010000009">
    <property type="protein sequence ID" value="KAK8065109.1"/>
    <property type="molecule type" value="Genomic_DNA"/>
</dbReference>
<reference evidence="8 9" key="1">
    <citation type="submission" date="2023-01" db="EMBL/GenBank/DDBJ databases">
        <title>Analysis of 21 Apiospora genomes using comparative genomics revels a genus with tremendous synthesis potential of carbohydrate active enzymes and secondary metabolites.</title>
        <authorList>
            <person name="Sorensen T."/>
        </authorList>
    </citation>
    <scope>NUCLEOTIDE SEQUENCE [LARGE SCALE GENOMIC DNA]</scope>
    <source>
        <strain evidence="8 9">CBS 114990</strain>
    </source>
</reference>
<comment type="caution">
    <text evidence="8">The sequence shown here is derived from an EMBL/GenBank/DDBJ whole genome shotgun (WGS) entry which is preliminary data.</text>
</comment>
<feature type="region of interest" description="Disordered" evidence="7">
    <location>
        <begin position="48"/>
        <end position="112"/>
    </location>
</feature>
<organism evidence="8 9">
    <name type="scientific">Apiospora hydei</name>
    <dbReference type="NCBI Taxonomy" id="1337664"/>
    <lineage>
        <taxon>Eukaryota</taxon>
        <taxon>Fungi</taxon>
        <taxon>Dikarya</taxon>
        <taxon>Ascomycota</taxon>
        <taxon>Pezizomycotina</taxon>
        <taxon>Sordariomycetes</taxon>
        <taxon>Xylariomycetidae</taxon>
        <taxon>Amphisphaeriales</taxon>
        <taxon>Apiosporaceae</taxon>
        <taxon>Apiospora</taxon>
    </lineage>
</organism>
<evidence type="ECO:0000313" key="8">
    <source>
        <dbReference type="EMBL" id="KAK8065109.1"/>
    </source>
</evidence>
<proteinExistence type="predicted"/>
<dbReference type="PANTHER" id="PTHR12318:SF0">
    <property type="entry name" value="ACYL-COENZYME A DIPHOSPHATASE NUDT19"/>
    <property type="match status" value="1"/>
</dbReference>
<dbReference type="Gene3D" id="3.90.79.10">
    <property type="entry name" value="Nucleoside Triphosphate Pyrophosphohydrolase"/>
    <property type="match status" value="1"/>
</dbReference>
<evidence type="ECO:0000256" key="3">
    <source>
        <dbReference type="ARBA" id="ARBA00022723"/>
    </source>
</evidence>
<keyword evidence="3" id="KW-0479">Metal-binding</keyword>
<evidence type="ECO:0000256" key="4">
    <source>
        <dbReference type="ARBA" id="ARBA00022801"/>
    </source>
</evidence>
<evidence type="ECO:0000256" key="1">
    <source>
        <dbReference type="ARBA" id="ARBA00001936"/>
    </source>
</evidence>
<evidence type="ECO:0000256" key="2">
    <source>
        <dbReference type="ARBA" id="ARBA00001946"/>
    </source>
</evidence>
<keyword evidence="5" id="KW-0460">Magnesium</keyword>
<accession>A0ABR1V1P9</accession>
<keyword evidence="6" id="KW-0464">Manganese</keyword>
<evidence type="ECO:0000313" key="9">
    <source>
        <dbReference type="Proteomes" id="UP001433268"/>
    </source>
</evidence>
<name>A0ABR1V1P9_9PEZI</name>
<feature type="region of interest" description="Disordered" evidence="7">
    <location>
        <begin position="1"/>
        <end position="24"/>
    </location>
</feature>